<comment type="cofactor">
    <cofactor evidence="13">
        <name>heme c</name>
        <dbReference type="ChEBI" id="CHEBI:61717"/>
    </cofactor>
    <text evidence="13">Binds 1 heme c group covalently per subunit.</text>
</comment>
<dbReference type="PANTHER" id="PTHR10266">
    <property type="entry name" value="CYTOCHROME C1"/>
    <property type="match status" value="1"/>
</dbReference>
<dbReference type="InterPro" id="IPR036909">
    <property type="entry name" value="Cyt_c-like_dom_sf"/>
</dbReference>
<dbReference type="GO" id="GO:0016020">
    <property type="term" value="C:membrane"/>
    <property type="evidence" value="ECO:0007669"/>
    <property type="project" value="UniProtKB-SubCell"/>
</dbReference>
<accession>A0A3M0CWM5</accession>
<keyword evidence="7 14" id="KW-0812">Transmembrane</keyword>
<evidence type="ECO:0000256" key="7">
    <source>
        <dbReference type="ARBA" id="ARBA00022692"/>
    </source>
</evidence>
<evidence type="ECO:0000256" key="3">
    <source>
        <dbReference type="ARBA" id="ARBA00016165"/>
    </source>
</evidence>
<evidence type="ECO:0000256" key="10">
    <source>
        <dbReference type="ARBA" id="ARBA00022989"/>
    </source>
</evidence>
<comment type="caution">
    <text evidence="17">The sequence shown here is derived from an EMBL/GenBank/DDBJ whole genome shotgun (WGS) entry which is preliminary data.</text>
</comment>
<dbReference type="Proteomes" id="UP000271227">
    <property type="component" value="Unassembled WGS sequence"/>
</dbReference>
<dbReference type="PRINTS" id="PR00603">
    <property type="entry name" value="CYTOCHROMEC1"/>
</dbReference>
<protein>
    <recommendedName>
        <fullName evidence="3">Cytochrome c1</fullName>
    </recommendedName>
</protein>
<evidence type="ECO:0000313" key="17">
    <source>
        <dbReference type="EMBL" id="RMB11769.1"/>
    </source>
</evidence>
<feature type="domain" description="Cytochrome c" evidence="16">
    <location>
        <begin position="52"/>
        <end position="204"/>
    </location>
</feature>
<dbReference type="Pfam" id="PF02167">
    <property type="entry name" value="Cytochrom_C1"/>
    <property type="match status" value="1"/>
</dbReference>
<feature type="binding site" description="covalent" evidence="13">
    <location>
        <position position="65"/>
    </location>
    <ligand>
        <name>heme c</name>
        <dbReference type="ChEBI" id="CHEBI:61717"/>
    </ligand>
</feature>
<evidence type="ECO:0000256" key="11">
    <source>
        <dbReference type="ARBA" id="ARBA00023004"/>
    </source>
</evidence>
<dbReference type="PROSITE" id="PS51007">
    <property type="entry name" value="CYTC"/>
    <property type="match status" value="1"/>
</dbReference>
<keyword evidence="15" id="KW-0732">Signal</keyword>
<name>A0A3M0CWM5_9PROT</name>
<dbReference type="InterPro" id="IPR021157">
    <property type="entry name" value="Cyt_c1_TM_anchor_C"/>
</dbReference>
<dbReference type="GO" id="GO:0020037">
    <property type="term" value="F:heme binding"/>
    <property type="evidence" value="ECO:0007669"/>
    <property type="project" value="InterPro"/>
</dbReference>
<evidence type="ECO:0000313" key="18">
    <source>
        <dbReference type="Proteomes" id="UP000271227"/>
    </source>
</evidence>
<evidence type="ECO:0000259" key="16">
    <source>
        <dbReference type="PROSITE" id="PS51007"/>
    </source>
</evidence>
<dbReference type="SUPFAM" id="SSF81496">
    <property type="entry name" value="Cytochrome c1 subunit of cytochrome bc1 complex (Ubiquinol-cytochrome c reductase), transmembrane anchor"/>
    <property type="match status" value="1"/>
</dbReference>
<evidence type="ECO:0000256" key="15">
    <source>
        <dbReference type="SAM" id="SignalP"/>
    </source>
</evidence>
<evidence type="ECO:0000256" key="5">
    <source>
        <dbReference type="ARBA" id="ARBA00022617"/>
    </source>
</evidence>
<keyword evidence="4" id="KW-0813">Transport</keyword>
<evidence type="ECO:0000256" key="8">
    <source>
        <dbReference type="ARBA" id="ARBA00022723"/>
    </source>
</evidence>
<keyword evidence="8 13" id="KW-0479">Metal-binding</keyword>
<feature type="signal peptide" evidence="15">
    <location>
        <begin position="1"/>
        <end position="28"/>
    </location>
</feature>
<dbReference type="GO" id="GO:0046872">
    <property type="term" value="F:metal ion binding"/>
    <property type="evidence" value="ECO:0007669"/>
    <property type="project" value="UniProtKB-KW"/>
</dbReference>
<reference evidence="17 18" key="1">
    <citation type="submission" date="2018-10" db="EMBL/GenBank/DDBJ databases">
        <title>Genomic Encyclopedia of Archaeal and Bacterial Type Strains, Phase II (KMG-II): from individual species to whole genera.</title>
        <authorList>
            <person name="Goeker M."/>
        </authorList>
    </citation>
    <scope>NUCLEOTIDE SEQUENCE [LARGE SCALE GENOMIC DNA]</scope>
    <source>
        <strain evidence="17 18">DSM 25217</strain>
    </source>
</reference>
<dbReference type="Gene3D" id="1.20.5.100">
    <property type="entry name" value="Cytochrome c1, transmembrane anchor, C-terminal"/>
    <property type="match status" value="1"/>
</dbReference>
<evidence type="ECO:0000256" key="9">
    <source>
        <dbReference type="ARBA" id="ARBA00022982"/>
    </source>
</evidence>
<dbReference type="Gene3D" id="1.10.760.10">
    <property type="entry name" value="Cytochrome c-like domain"/>
    <property type="match status" value="1"/>
</dbReference>
<evidence type="ECO:0000256" key="13">
    <source>
        <dbReference type="PIRSR" id="PIRSR602326-1"/>
    </source>
</evidence>
<keyword evidence="11 13" id="KW-0408">Iron</keyword>
<keyword evidence="5 13" id="KW-0349">Heme</keyword>
<dbReference type="GO" id="GO:0009055">
    <property type="term" value="F:electron transfer activity"/>
    <property type="evidence" value="ECO:0007669"/>
    <property type="project" value="InterPro"/>
</dbReference>
<feature type="transmembrane region" description="Helical" evidence="14">
    <location>
        <begin position="232"/>
        <end position="249"/>
    </location>
</feature>
<feature type="binding site" description="covalent" evidence="13">
    <location>
        <position position="69"/>
    </location>
    <ligand>
        <name>heme c</name>
        <dbReference type="ChEBI" id="CHEBI:61717"/>
    </ligand>
</feature>
<dbReference type="InParanoid" id="A0A3M0CWM5"/>
<dbReference type="RefSeq" id="WP_121937012.1">
    <property type="nucleotide sequence ID" value="NZ_REFR01000009.1"/>
</dbReference>
<organism evidence="17 18">
    <name type="scientific">Eilatimonas milleporae</name>
    <dbReference type="NCBI Taxonomy" id="911205"/>
    <lineage>
        <taxon>Bacteria</taxon>
        <taxon>Pseudomonadati</taxon>
        <taxon>Pseudomonadota</taxon>
        <taxon>Alphaproteobacteria</taxon>
        <taxon>Kordiimonadales</taxon>
        <taxon>Kordiimonadaceae</taxon>
        <taxon>Eilatimonas</taxon>
    </lineage>
</organism>
<evidence type="ECO:0000256" key="14">
    <source>
        <dbReference type="SAM" id="Phobius"/>
    </source>
</evidence>
<keyword evidence="18" id="KW-1185">Reference proteome</keyword>
<keyword evidence="12 14" id="KW-0472">Membrane</keyword>
<dbReference type="OrthoDB" id="9808471at2"/>
<evidence type="ECO:0000256" key="6">
    <source>
        <dbReference type="ARBA" id="ARBA00022660"/>
    </source>
</evidence>
<keyword evidence="6" id="KW-0679">Respiratory chain</keyword>
<evidence type="ECO:0000256" key="12">
    <source>
        <dbReference type="ARBA" id="ARBA00023136"/>
    </source>
</evidence>
<keyword evidence="9" id="KW-0249">Electron transport</keyword>
<dbReference type="FunFam" id="1.10.760.10:FF:000011">
    <property type="entry name" value="Cytochrome c1, putative"/>
    <property type="match status" value="1"/>
</dbReference>
<dbReference type="EMBL" id="REFR01000009">
    <property type="protein sequence ID" value="RMB11769.1"/>
    <property type="molecule type" value="Genomic_DNA"/>
</dbReference>
<feature type="chain" id="PRO_5018055129" description="Cytochrome c1" evidence="15">
    <location>
        <begin position="29"/>
        <end position="268"/>
    </location>
</feature>
<gene>
    <name evidence="17" type="ORF">BXY39_0252</name>
</gene>
<dbReference type="InterPro" id="IPR002326">
    <property type="entry name" value="Cyt_c1"/>
</dbReference>
<proteinExistence type="inferred from homology"/>
<comment type="similarity">
    <text evidence="2">Belongs to the cytochrome c family.</text>
</comment>
<feature type="binding site" description="covalent" evidence="13">
    <location>
        <position position="188"/>
    </location>
    <ligand>
        <name>heme c</name>
        <dbReference type="ChEBI" id="CHEBI:61717"/>
    </ligand>
</feature>
<sequence length="268" mass="29378">MTLTFKGFSLSLGLSVAAALAVAPGADAAGSAKHPKHVEWETEGPFGHFDIPAVQRGWQVFREVCAACHSLDYFRFRNLADIGYEENMIKAFAAEYEVAGEPDDFGDPTTRPGLPQDPFPSPFANENAARAANGGALPPDLSLIVKARHDGANYVYSLLTGYESAPADVELSAGRYYNPYFKGGQISMAPPLTDDLLEYEDGTEASSDQMARDLVNFLIYVAEPNLQSRHQMGISTMLFLLLLAVLLYFSKKQVWKPVKQGKNVYEDL</sequence>
<evidence type="ECO:0000256" key="1">
    <source>
        <dbReference type="ARBA" id="ARBA00004370"/>
    </source>
</evidence>
<keyword evidence="10 14" id="KW-1133">Transmembrane helix</keyword>
<dbReference type="AlphaFoldDB" id="A0A3M0CWM5"/>
<evidence type="ECO:0000256" key="4">
    <source>
        <dbReference type="ARBA" id="ARBA00022448"/>
    </source>
</evidence>
<evidence type="ECO:0000256" key="2">
    <source>
        <dbReference type="ARBA" id="ARBA00006488"/>
    </source>
</evidence>
<dbReference type="SUPFAM" id="SSF46626">
    <property type="entry name" value="Cytochrome c"/>
    <property type="match status" value="1"/>
</dbReference>
<dbReference type="PANTHER" id="PTHR10266:SF3">
    <property type="entry name" value="CYTOCHROME C1, HEME PROTEIN, MITOCHONDRIAL"/>
    <property type="match status" value="1"/>
</dbReference>
<feature type="binding site" description="covalent" evidence="13">
    <location>
        <position position="68"/>
    </location>
    <ligand>
        <name>heme c</name>
        <dbReference type="ChEBI" id="CHEBI:61717"/>
    </ligand>
</feature>
<dbReference type="InterPro" id="IPR009056">
    <property type="entry name" value="Cyt_c-like_dom"/>
</dbReference>
<comment type="subcellular location">
    <subcellularLocation>
        <location evidence="1">Membrane</location>
    </subcellularLocation>
</comment>